<dbReference type="GO" id="GO:0030170">
    <property type="term" value="F:pyridoxal phosphate binding"/>
    <property type="evidence" value="ECO:0007669"/>
    <property type="project" value="InterPro"/>
</dbReference>
<evidence type="ECO:0000256" key="3">
    <source>
        <dbReference type="ARBA" id="ARBA00022576"/>
    </source>
</evidence>
<comment type="caution">
    <text evidence="7">The sequence shown here is derived from an EMBL/GenBank/DDBJ whole genome shotgun (WGS) entry which is preliminary data.</text>
</comment>
<keyword evidence="8" id="KW-1185">Reference proteome</keyword>
<gene>
    <name evidence="7" type="ORF">GBAR_LOCUS16706</name>
</gene>
<evidence type="ECO:0000256" key="4">
    <source>
        <dbReference type="ARBA" id="ARBA00022679"/>
    </source>
</evidence>
<protein>
    <submittedName>
        <fullName evidence="7">LL-diaminopimelate aminotransferase</fullName>
    </submittedName>
</protein>
<dbReference type="Proteomes" id="UP001174909">
    <property type="component" value="Unassembled WGS sequence"/>
</dbReference>
<dbReference type="GO" id="GO:0009089">
    <property type="term" value="P:lysine biosynthetic process via diaminopimelate"/>
    <property type="evidence" value="ECO:0007669"/>
    <property type="project" value="InterPro"/>
</dbReference>
<keyword evidence="4" id="KW-0808">Transferase</keyword>
<keyword evidence="3 7" id="KW-0032">Aminotransferase</keyword>
<dbReference type="AlphaFoldDB" id="A0AA35SHV7"/>
<dbReference type="InterPro" id="IPR015422">
    <property type="entry name" value="PyrdxlP-dep_Trfase_small"/>
</dbReference>
<organism evidence="7 8">
    <name type="scientific">Geodia barretti</name>
    <name type="common">Barrett's horny sponge</name>
    <dbReference type="NCBI Taxonomy" id="519541"/>
    <lineage>
        <taxon>Eukaryota</taxon>
        <taxon>Metazoa</taxon>
        <taxon>Porifera</taxon>
        <taxon>Demospongiae</taxon>
        <taxon>Heteroscleromorpha</taxon>
        <taxon>Tetractinellida</taxon>
        <taxon>Astrophorina</taxon>
        <taxon>Geodiidae</taxon>
        <taxon>Geodia</taxon>
    </lineage>
</organism>
<dbReference type="InterPro" id="IPR004838">
    <property type="entry name" value="NHTrfase_class1_PyrdxlP-BS"/>
</dbReference>
<dbReference type="InterPro" id="IPR015421">
    <property type="entry name" value="PyrdxlP-dep_Trfase_major"/>
</dbReference>
<sequence>MFNKAKRIQELPPYLFAEIDRKKRAAQAKGVDLIDLGIGDPDIPTPGRIIQRLTETVTKPANHRYPSSAGMMEFRQAVADWYGRRFGVTLDAATEVVSLIGSKEGVANMAVAYVDPGDVVLVPTPAYPVYEIGTKFNGGEVFFLPLRRESGFLPDLSSIPADVLKRAKMLWLNYPNNPTGAVADEGFLKEAVEFARRHGIILCHDAAYTELGFDGYRAPSILQVEGAKEVAIEFHSLSKTFNMTGWRIAMAVGCPELVATLAQVKSNVDSGVFQPVQEAAILALEHAEEFLGPIREVYQERRDAVVDGLHRAGFELPAPKATFYVWLPVPGGWTSTDFTARLLDEAGIVTTPGNGFGEPGEGFIRMTLCSPADRLREAVERLQQLSL</sequence>
<accession>A0AA35SHV7</accession>
<comment type="cofactor">
    <cofactor evidence="1">
        <name>pyridoxal 5'-phosphate</name>
        <dbReference type="ChEBI" id="CHEBI:597326"/>
    </cofactor>
</comment>
<dbReference type="PANTHER" id="PTHR42832:SF3">
    <property type="entry name" value="L-GLUTAMINE--4-(METHYLSULFANYL)-2-OXOBUTANOATE AMINOTRANSFERASE"/>
    <property type="match status" value="1"/>
</dbReference>
<dbReference type="PANTHER" id="PTHR42832">
    <property type="entry name" value="AMINO ACID AMINOTRANSFERASE"/>
    <property type="match status" value="1"/>
</dbReference>
<dbReference type="SUPFAM" id="SSF53383">
    <property type="entry name" value="PLP-dependent transferases"/>
    <property type="match status" value="1"/>
</dbReference>
<dbReference type="Gene3D" id="3.40.640.10">
    <property type="entry name" value="Type I PLP-dependent aspartate aminotransferase-like (Major domain)"/>
    <property type="match status" value="1"/>
</dbReference>
<evidence type="ECO:0000313" key="7">
    <source>
        <dbReference type="EMBL" id="CAI8029407.1"/>
    </source>
</evidence>
<name>A0AA35SHV7_GEOBA</name>
<evidence type="ECO:0000313" key="8">
    <source>
        <dbReference type="Proteomes" id="UP001174909"/>
    </source>
</evidence>
<reference evidence="7" key="1">
    <citation type="submission" date="2023-03" db="EMBL/GenBank/DDBJ databases">
        <authorList>
            <person name="Steffen K."/>
            <person name="Cardenas P."/>
        </authorList>
    </citation>
    <scope>NUCLEOTIDE SEQUENCE</scope>
</reference>
<dbReference type="NCBIfam" id="TIGR03540">
    <property type="entry name" value="DapC_direct"/>
    <property type="match status" value="1"/>
</dbReference>
<dbReference type="CDD" id="cd00609">
    <property type="entry name" value="AAT_like"/>
    <property type="match status" value="1"/>
</dbReference>
<keyword evidence="5" id="KW-0663">Pyridoxal phosphate</keyword>
<evidence type="ECO:0000256" key="2">
    <source>
        <dbReference type="ARBA" id="ARBA00007441"/>
    </source>
</evidence>
<comment type="similarity">
    <text evidence="2">Belongs to the class-I pyridoxal-phosphate-dependent aminotransferase family.</text>
</comment>
<evidence type="ECO:0000256" key="5">
    <source>
        <dbReference type="ARBA" id="ARBA00022898"/>
    </source>
</evidence>
<evidence type="ECO:0000259" key="6">
    <source>
        <dbReference type="Pfam" id="PF00155"/>
    </source>
</evidence>
<dbReference type="InterPro" id="IPR019881">
    <property type="entry name" value="DAP-NH2Trfase_DapL_Desulfo"/>
</dbReference>
<dbReference type="InterPro" id="IPR050881">
    <property type="entry name" value="LL-DAP_aminotransferase"/>
</dbReference>
<proteinExistence type="inferred from homology"/>
<dbReference type="InterPro" id="IPR015424">
    <property type="entry name" value="PyrdxlP-dep_Trfase"/>
</dbReference>
<feature type="domain" description="Aminotransferase class I/classII large" evidence="6">
    <location>
        <begin position="32"/>
        <end position="382"/>
    </location>
</feature>
<evidence type="ECO:0000256" key="1">
    <source>
        <dbReference type="ARBA" id="ARBA00001933"/>
    </source>
</evidence>
<dbReference type="InterPro" id="IPR004839">
    <property type="entry name" value="Aminotransferase_I/II_large"/>
</dbReference>
<dbReference type="HAMAP" id="MF_01642">
    <property type="entry name" value="DapL_aminotrans_1"/>
    <property type="match status" value="1"/>
</dbReference>
<dbReference type="Gene3D" id="3.90.1150.10">
    <property type="entry name" value="Aspartate Aminotransferase, domain 1"/>
    <property type="match status" value="1"/>
</dbReference>
<dbReference type="EMBL" id="CASHTH010002404">
    <property type="protein sequence ID" value="CAI8029407.1"/>
    <property type="molecule type" value="Genomic_DNA"/>
</dbReference>
<dbReference type="Pfam" id="PF00155">
    <property type="entry name" value="Aminotran_1_2"/>
    <property type="match status" value="1"/>
</dbReference>
<dbReference type="GO" id="GO:0010285">
    <property type="term" value="F:L,L-diaminopimelate aminotransferase activity"/>
    <property type="evidence" value="ECO:0007669"/>
    <property type="project" value="InterPro"/>
</dbReference>
<dbReference type="InterPro" id="IPR019942">
    <property type="entry name" value="DapL/ALD1"/>
</dbReference>
<dbReference type="PROSITE" id="PS00105">
    <property type="entry name" value="AA_TRANSFER_CLASS_1"/>
    <property type="match status" value="1"/>
</dbReference>
<dbReference type="NCBIfam" id="NF006756">
    <property type="entry name" value="PRK09276.1"/>
    <property type="match status" value="1"/>
</dbReference>